<evidence type="ECO:0000313" key="2">
    <source>
        <dbReference type="Proteomes" id="UP001356427"/>
    </source>
</evidence>
<dbReference type="EMBL" id="JAGTTL010000031">
    <property type="protein sequence ID" value="KAK6297709.1"/>
    <property type="molecule type" value="Genomic_DNA"/>
</dbReference>
<reference evidence="1 2" key="1">
    <citation type="submission" date="2021-04" db="EMBL/GenBank/DDBJ databases">
        <authorList>
            <person name="De Guttry C."/>
            <person name="Zahm M."/>
            <person name="Klopp C."/>
            <person name="Cabau C."/>
            <person name="Louis A."/>
            <person name="Berthelot C."/>
            <person name="Parey E."/>
            <person name="Roest Crollius H."/>
            <person name="Montfort J."/>
            <person name="Robinson-Rechavi M."/>
            <person name="Bucao C."/>
            <person name="Bouchez O."/>
            <person name="Gislard M."/>
            <person name="Lluch J."/>
            <person name="Milhes M."/>
            <person name="Lampietro C."/>
            <person name="Lopez Roques C."/>
            <person name="Donnadieu C."/>
            <person name="Braasch I."/>
            <person name="Desvignes T."/>
            <person name="Postlethwait J."/>
            <person name="Bobe J."/>
            <person name="Wedekind C."/>
            <person name="Guiguen Y."/>
        </authorList>
    </citation>
    <scope>NUCLEOTIDE SEQUENCE [LARGE SCALE GENOMIC DNA]</scope>
    <source>
        <strain evidence="1">Cs_M1</strain>
        <tissue evidence="1">Blood</tissue>
    </source>
</reference>
<organism evidence="1 2">
    <name type="scientific">Coregonus suidteri</name>
    <dbReference type="NCBI Taxonomy" id="861788"/>
    <lineage>
        <taxon>Eukaryota</taxon>
        <taxon>Metazoa</taxon>
        <taxon>Chordata</taxon>
        <taxon>Craniata</taxon>
        <taxon>Vertebrata</taxon>
        <taxon>Euteleostomi</taxon>
        <taxon>Actinopterygii</taxon>
        <taxon>Neopterygii</taxon>
        <taxon>Teleostei</taxon>
        <taxon>Protacanthopterygii</taxon>
        <taxon>Salmoniformes</taxon>
        <taxon>Salmonidae</taxon>
        <taxon>Coregoninae</taxon>
        <taxon>Coregonus</taxon>
    </lineage>
</organism>
<sequence length="56" mass="6366">MLSVARLTLRRTCPSVWESTRACCSKPACRKTKEKDLSATTDGDPFSFKTEHIYNK</sequence>
<comment type="caution">
    <text evidence="1">The sequence shown here is derived from an EMBL/GenBank/DDBJ whole genome shotgun (WGS) entry which is preliminary data.</text>
</comment>
<accession>A0AAN8QAL2</accession>
<protein>
    <submittedName>
        <fullName evidence="1">Uncharacterized protein</fullName>
    </submittedName>
</protein>
<evidence type="ECO:0000313" key="1">
    <source>
        <dbReference type="EMBL" id="KAK6297709.1"/>
    </source>
</evidence>
<keyword evidence="2" id="KW-1185">Reference proteome</keyword>
<proteinExistence type="predicted"/>
<name>A0AAN8QAL2_9TELE</name>
<dbReference type="AlphaFoldDB" id="A0AAN8QAL2"/>
<gene>
    <name evidence="1" type="ORF">J4Q44_G00322920</name>
</gene>
<dbReference type="Proteomes" id="UP001356427">
    <property type="component" value="Unassembled WGS sequence"/>
</dbReference>